<gene>
    <name evidence="1" type="ORF">MFMK1_001146</name>
</gene>
<sequence>MSDYLELRKFGELNLEEQFFDSLKEDYPGFEGWFLTRLDKQAYVYFEEEFIQGFLYLKLEEGPVRDVTPNISNEKVLKIGTCKINPHGTRLGERFIKKALDYAIVNGVEVCYVTIFEKHKALIELLMRYGFYHYGIKETENGQELVLVKDMEAIRDDVLLDYPLISQETQKKYLLAIYPKYHTKMFPDSILKTETFDILEDVSYTNSIHKIYVCSMPVYMCNPGDIIVIYRTSDGKGHAEYRSVATSICVVEEVYSKDDFRDFDEFFKYANTYSIFDRDGLRPWFKKKECYTIRMTYNAALTKRLIRKNLSDTVGLDRTDRWSFLELSDEQFEKIIKLGKVNRNIFVD</sequence>
<evidence type="ECO:0000313" key="2">
    <source>
        <dbReference type="Proteomes" id="UP001329915"/>
    </source>
</evidence>
<dbReference type="SUPFAM" id="SSF55729">
    <property type="entry name" value="Acyl-CoA N-acyltransferases (Nat)"/>
    <property type="match status" value="1"/>
</dbReference>
<reference evidence="1 2" key="1">
    <citation type="submission" date="2023-04" db="EMBL/GenBank/DDBJ databases">
        <authorList>
            <person name="Hsu D."/>
        </authorList>
    </citation>
    <scope>NUCLEOTIDE SEQUENCE [LARGE SCALE GENOMIC DNA]</scope>
    <source>
        <strain evidence="1 2">MK1</strain>
    </source>
</reference>
<organism evidence="1 2">
    <name type="scientific">Metallumcola ferriviriculae</name>
    <dbReference type="NCBI Taxonomy" id="3039180"/>
    <lineage>
        <taxon>Bacteria</taxon>
        <taxon>Bacillati</taxon>
        <taxon>Bacillota</taxon>
        <taxon>Clostridia</taxon>
        <taxon>Neomoorellales</taxon>
        <taxon>Desulfitibacteraceae</taxon>
        <taxon>Metallumcola</taxon>
    </lineage>
</organism>
<evidence type="ECO:0000313" key="1">
    <source>
        <dbReference type="EMBL" id="WRO21338.1"/>
    </source>
</evidence>
<dbReference type="InterPro" id="IPR016181">
    <property type="entry name" value="Acyl_CoA_acyltransferase"/>
</dbReference>
<proteinExistence type="predicted"/>
<dbReference type="EMBL" id="CP121694">
    <property type="protein sequence ID" value="WRO21338.1"/>
    <property type="molecule type" value="Genomic_DNA"/>
</dbReference>
<dbReference type="Gene3D" id="3.40.630.30">
    <property type="match status" value="1"/>
</dbReference>
<accession>A0AAU0UJ42</accession>
<name>A0AAU0UJ42_9FIRM</name>
<evidence type="ECO:0008006" key="3">
    <source>
        <dbReference type="Google" id="ProtNLM"/>
    </source>
</evidence>
<dbReference type="AlphaFoldDB" id="A0AAU0UJ42"/>
<dbReference type="KEGG" id="dbc:MFMK1_001146"/>
<dbReference type="RefSeq" id="WP_366924188.1">
    <property type="nucleotide sequence ID" value="NZ_CP121694.1"/>
</dbReference>
<keyword evidence="2" id="KW-1185">Reference proteome</keyword>
<dbReference type="Proteomes" id="UP001329915">
    <property type="component" value="Chromosome"/>
</dbReference>
<protein>
    <recommendedName>
        <fullName evidence="3">N-acetyltransferase</fullName>
    </recommendedName>
</protein>